<dbReference type="EnsemblMetazoa" id="CJA21573.1">
    <property type="protein sequence ID" value="CJA21573.1"/>
    <property type="gene ID" value="WBGene00177145"/>
</dbReference>
<evidence type="ECO:0000313" key="2">
    <source>
        <dbReference type="Proteomes" id="UP000005237"/>
    </source>
</evidence>
<organism evidence="1 2">
    <name type="scientific">Caenorhabditis japonica</name>
    <dbReference type="NCBI Taxonomy" id="281687"/>
    <lineage>
        <taxon>Eukaryota</taxon>
        <taxon>Metazoa</taxon>
        <taxon>Ecdysozoa</taxon>
        <taxon>Nematoda</taxon>
        <taxon>Chromadorea</taxon>
        <taxon>Rhabditida</taxon>
        <taxon>Rhabditina</taxon>
        <taxon>Rhabditomorpha</taxon>
        <taxon>Rhabditoidea</taxon>
        <taxon>Rhabditidae</taxon>
        <taxon>Peloderinae</taxon>
        <taxon>Caenorhabditis</taxon>
    </lineage>
</organism>
<evidence type="ECO:0000313" key="1">
    <source>
        <dbReference type="EnsemblMetazoa" id="CJA21573.1"/>
    </source>
</evidence>
<proteinExistence type="predicted"/>
<keyword evidence="2" id="KW-1185">Reference proteome</keyword>
<reference evidence="2" key="1">
    <citation type="submission" date="2010-08" db="EMBL/GenBank/DDBJ databases">
        <authorList>
            <consortium name="Caenorhabditis japonica Sequencing Consortium"/>
            <person name="Wilson R.K."/>
        </authorList>
    </citation>
    <scope>NUCLEOTIDE SEQUENCE [LARGE SCALE GENOMIC DNA]</scope>
    <source>
        <strain evidence="2">DF5081</strain>
    </source>
</reference>
<dbReference type="Proteomes" id="UP000005237">
    <property type="component" value="Unassembled WGS sequence"/>
</dbReference>
<name>A0A8R1E714_CAEJA</name>
<reference evidence="1" key="2">
    <citation type="submission" date="2022-06" db="UniProtKB">
        <authorList>
            <consortium name="EnsemblMetazoa"/>
        </authorList>
    </citation>
    <scope>IDENTIFICATION</scope>
    <source>
        <strain evidence="1">DF5081</strain>
    </source>
</reference>
<dbReference type="AlphaFoldDB" id="A0A8R1E714"/>
<accession>A0A8R1E714</accession>
<sequence length="188" mass="21333">MLEEMNELLLGPDGEVVLEIGNDPTWGPNRTAGRNCDIDTSGIEVFDSQQQRDWTDQLAQAKVGLDLEQMDGDVPIFHEELLLGPVGEVVFGEDGWSAWSGKKTPSFVEVLVGKKRSRKARSEEDVLRGKASWADQLKRDSNEQRMVARVASWSMSELGSPMETLWMRMAEEEKVCADCQRWRCWKSR</sequence>
<protein>
    <submittedName>
        <fullName evidence="1">Uncharacterized protein</fullName>
    </submittedName>
</protein>